<protein>
    <submittedName>
        <fullName evidence="5">PhoH family protein</fullName>
    </submittedName>
</protein>
<dbReference type="PANTHER" id="PTHR30473">
    <property type="entry name" value="PROTEIN PHOH"/>
    <property type="match status" value="1"/>
</dbReference>
<dbReference type="AlphaFoldDB" id="A0A7J2TZW0"/>
<dbReference type="Pfam" id="PF02562">
    <property type="entry name" value="PhoH"/>
    <property type="match status" value="1"/>
</dbReference>
<organism evidence="5">
    <name type="scientific">Ignisphaera aggregans</name>
    <dbReference type="NCBI Taxonomy" id="334771"/>
    <lineage>
        <taxon>Archaea</taxon>
        <taxon>Thermoproteota</taxon>
        <taxon>Thermoprotei</taxon>
        <taxon>Desulfurococcales</taxon>
        <taxon>Desulfurococcaceae</taxon>
        <taxon>Ignisphaera</taxon>
    </lineage>
</organism>
<reference evidence="5" key="1">
    <citation type="journal article" date="2020" name="mSystems">
        <title>Genome- and Community-Level Interaction Insights into Carbon Utilization and Element Cycling Functions of Hydrothermarchaeota in Hydrothermal Sediment.</title>
        <authorList>
            <person name="Zhou Z."/>
            <person name="Liu Y."/>
            <person name="Xu W."/>
            <person name="Pan J."/>
            <person name="Luo Z.H."/>
            <person name="Li M."/>
        </authorList>
    </citation>
    <scope>NUCLEOTIDE SEQUENCE [LARGE SCALE GENOMIC DNA]</scope>
    <source>
        <strain evidence="5">SpSt-125</strain>
    </source>
</reference>
<comment type="caution">
    <text evidence="5">The sequence shown here is derived from an EMBL/GenBank/DDBJ whole genome shotgun (WGS) entry which is preliminary data.</text>
</comment>
<dbReference type="Gene3D" id="3.40.50.300">
    <property type="entry name" value="P-loop containing nucleotide triphosphate hydrolases"/>
    <property type="match status" value="1"/>
</dbReference>
<dbReference type="InterPro" id="IPR027417">
    <property type="entry name" value="P-loop_NTPase"/>
</dbReference>
<evidence type="ECO:0000259" key="4">
    <source>
        <dbReference type="Pfam" id="PF07650"/>
    </source>
</evidence>
<keyword evidence="1" id="KW-0547">Nucleotide-binding</keyword>
<gene>
    <name evidence="5" type="ORF">ENO26_00475</name>
</gene>
<proteinExistence type="predicted"/>
<dbReference type="InterPro" id="IPR003714">
    <property type="entry name" value="PhoH"/>
</dbReference>
<feature type="domain" description="PhoH-like protein" evidence="3">
    <location>
        <begin position="8"/>
        <end position="210"/>
    </location>
</feature>
<dbReference type="EMBL" id="DSEU01000001">
    <property type="protein sequence ID" value="HEM66051.1"/>
    <property type="molecule type" value="Genomic_DNA"/>
</dbReference>
<evidence type="ECO:0000259" key="3">
    <source>
        <dbReference type="Pfam" id="PF02562"/>
    </source>
</evidence>
<accession>A0A7J2TZW0</accession>
<feature type="domain" description="KH type-2" evidence="4">
    <location>
        <begin position="254"/>
        <end position="300"/>
    </location>
</feature>
<dbReference type="InterPro" id="IPR004044">
    <property type="entry name" value="KH_dom_type_2"/>
</dbReference>
<dbReference type="GO" id="GO:0005524">
    <property type="term" value="F:ATP binding"/>
    <property type="evidence" value="ECO:0007669"/>
    <property type="project" value="UniProtKB-KW"/>
</dbReference>
<dbReference type="Pfam" id="PF07650">
    <property type="entry name" value="KH_2"/>
    <property type="match status" value="1"/>
</dbReference>
<dbReference type="PANTHER" id="PTHR30473:SF2">
    <property type="entry name" value="PIN DOMAIN-CONTAINING PROTEIN"/>
    <property type="match status" value="1"/>
</dbReference>
<dbReference type="GO" id="GO:0003723">
    <property type="term" value="F:RNA binding"/>
    <property type="evidence" value="ECO:0007669"/>
    <property type="project" value="InterPro"/>
</dbReference>
<dbReference type="GO" id="GO:0005829">
    <property type="term" value="C:cytosol"/>
    <property type="evidence" value="ECO:0007669"/>
    <property type="project" value="TreeGrafter"/>
</dbReference>
<dbReference type="InterPro" id="IPR051451">
    <property type="entry name" value="PhoH2-like"/>
</dbReference>
<evidence type="ECO:0000256" key="1">
    <source>
        <dbReference type="ARBA" id="ARBA00022741"/>
    </source>
</evidence>
<evidence type="ECO:0000256" key="2">
    <source>
        <dbReference type="ARBA" id="ARBA00022840"/>
    </source>
</evidence>
<sequence length="386" mass="43052">MSSDVLGKIKPLTPGQEEMYKALTDKNYEVLGFFGPTGTGKSLFSLAYGVQCVLTGDFKRFIIIKPVIDITTGEEITIAKATTAFNEAVKNYMQDVLGGVIEWSQVENLLGNKVVIADPHYLRGRTFDNAVVFIDDIQLLKPETIIEAIVRVGQNSRLIVAGDPVFQALREVQSDPAALIREVLLSEEKSRVVDLGIKDIVREGAKRGLRFLFEYKLRARVMSDEEKKVYDSVKAKAPDADIVTVVDVTTYKQSYEISSEHVPDALVVTKQGHLGRVVGRGGERINSAEKELNKKLRAVELNLDFKELVKALHPTAWIWKHIEEADFAGPNLQLKIYEDAIGAAVGQRGAYVRFLDAVMKKLLGIGVRIIAIERPRTKREKKKSQE</sequence>
<name>A0A7J2TZW0_9CREN</name>
<keyword evidence="2" id="KW-0067">ATP-binding</keyword>
<evidence type="ECO:0000313" key="5">
    <source>
        <dbReference type="EMBL" id="HEM66051.1"/>
    </source>
</evidence>
<dbReference type="SUPFAM" id="SSF52540">
    <property type="entry name" value="P-loop containing nucleoside triphosphate hydrolases"/>
    <property type="match status" value="1"/>
</dbReference>